<comment type="caution">
    <text evidence="2">The sequence shown here is derived from an EMBL/GenBank/DDBJ whole genome shotgun (WGS) entry which is preliminary data.</text>
</comment>
<feature type="transmembrane region" description="Helical" evidence="1">
    <location>
        <begin position="20"/>
        <end position="43"/>
    </location>
</feature>
<dbReference type="AlphaFoldDB" id="A0A2M6XAR3"/>
<protein>
    <recommendedName>
        <fullName evidence="4">DUF4446 domain-containing protein</fullName>
    </recommendedName>
</protein>
<evidence type="ECO:0000313" key="3">
    <source>
        <dbReference type="Proteomes" id="UP000231214"/>
    </source>
</evidence>
<evidence type="ECO:0008006" key="4">
    <source>
        <dbReference type="Google" id="ProtNLM"/>
    </source>
</evidence>
<name>A0A2M6XAR3_9BACT</name>
<reference evidence="3" key="1">
    <citation type="submission" date="2017-09" db="EMBL/GenBank/DDBJ databases">
        <title>Depth-based differentiation of microbial function through sediment-hosted aquifers and enrichment of novel symbionts in the deep terrestrial subsurface.</title>
        <authorList>
            <person name="Probst A.J."/>
            <person name="Ladd B."/>
            <person name="Jarett J.K."/>
            <person name="Geller-Mcgrath D.E."/>
            <person name="Sieber C.M.K."/>
            <person name="Emerson J.B."/>
            <person name="Anantharaman K."/>
            <person name="Thomas B.C."/>
            <person name="Malmstrom R."/>
            <person name="Stieglmeier M."/>
            <person name="Klingl A."/>
            <person name="Woyke T."/>
            <person name="Ryan C.M."/>
            <person name="Banfield J.F."/>
        </authorList>
    </citation>
    <scope>NUCLEOTIDE SEQUENCE [LARGE SCALE GENOMIC DNA]</scope>
</reference>
<evidence type="ECO:0000313" key="2">
    <source>
        <dbReference type="EMBL" id="PIU02089.1"/>
    </source>
</evidence>
<keyword evidence="1" id="KW-0472">Membrane</keyword>
<keyword evidence="1" id="KW-0812">Transmembrane</keyword>
<keyword evidence="1" id="KW-1133">Transmembrane helix</keyword>
<proteinExistence type="predicted"/>
<sequence>MTLPAGEFTINWILKMLFDFGQFTGIALVILIIWMIGLSVLFYRLLAHYQKLTAGITKKDLKSILEALLDNNQREVKRVDGLVADLAKANKDALNHVQKVGLIRFNPFAETGGNQSFCLAVLDDHDSGFVISSLHGREATRFYAKPVRHGKATNYDFSSEEKQAIKNAKKVK</sequence>
<organism evidence="2 3">
    <name type="scientific">Candidatus Shapirobacteria bacterium CG09_land_8_20_14_0_10_49_15</name>
    <dbReference type="NCBI Taxonomy" id="1974482"/>
    <lineage>
        <taxon>Bacteria</taxon>
        <taxon>Candidatus Shapironibacteriota</taxon>
    </lineage>
</organism>
<accession>A0A2M6XAR3</accession>
<dbReference type="Pfam" id="PF14584">
    <property type="entry name" value="DUF4446"/>
    <property type="match status" value="1"/>
</dbReference>
<dbReference type="InterPro" id="IPR027981">
    <property type="entry name" value="DUF4446"/>
</dbReference>
<gene>
    <name evidence="2" type="ORF">COT66_02035</name>
</gene>
<evidence type="ECO:0000256" key="1">
    <source>
        <dbReference type="SAM" id="Phobius"/>
    </source>
</evidence>
<dbReference type="EMBL" id="PEZK01000029">
    <property type="protein sequence ID" value="PIU02089.1"/>
    <property type="molecule type" value="Genomic_DNA"/>
</dbReference>
<dbReference type="Proteomes" id="UP000231214">
    <property type="component" value="Unassembled WGS sequence"/>
</dbReference>